<dbReference type="InterPro" id="IPR012495">
    <property type="entry name" value="TadE-like_dom"/>
</dbReference>
<keyword evidence="3" id="KW-1185">Reference proteome</keyword>
<evidence type="ECO:0000313" key="2">
    <source>
        <dbReference type="EMBL" id="QDT34170.1"/>
    </source>
</evidence>
<dbReference type="EMBL" id="CP036267">
    <property type="protein sequence ID" value="QDT34170.1"/>
    <property type="molecule type" value="Genomic_DNA"/>
</dbReference>
<protein>
    <submittedName>
        <fullName evidence="2">TadE-like protein</fullName>
    </submittedName>
</protein>
<sequence>MLSNQTAKTNRFVDAKNGVGREGTAATELAIMLPVLLTFLLGCVDYGRVTYWAISVSNANATGCFYGATHRLSSLNSDAWEEKIQLLIAEELSENHGFEPDNLSSEIETELDANEILLVTVRTSYAFRTIVNWPGLPHEVALSESVTFRQFR</sequence>
<dbReference type="KEGG" id="tpol:Mal48_34300"/>
<name>A0A517QRB1_9PLAN</name>
<dbReference type="OrthoDB" id="291986at2"/>
<evidence type="ECO:0000313" key="3">
    <source>
        <dbReference type="Proteomes" id="UP000315724"/>
    </source>
</evidence>
<evidence type="ECO:0000259" key="1">
    <source>
        <dbReference type="Pfam" id="PF07811"/>
    </source>
</evidence>
<dbReference type="AlphaFoldDB" id="A0A517QRB1"/>
<gene>
    <name evidence="2" type="ORF">Mal48_34300</name>
</gene>
<accession>A0A517QRB1</accession>
<proteinExistence type="predicted"/>
<organism evidence="2 3">
    <name type="scientific">Thalassoglobus polymorphus</name>
    <dbReference type="NCBI Taxonomy" id="2527994"/>
    <lineage>
        <taxon>Bacteria</taxon>
        <taxon>Pseudomonadati</taxon>
        <taxon>Planctomycetota</taxon>
        <taxon>Planctomycetia</taxon>
        <taxon>Planctomycetales</taxon>
        <taxon>Planctomycetaceae</taxon>
        <taxon>Thalassoglobus</taxon>
    </lineage>
</organism>
<dbReference type="Proteomes" id="UP000315724">
    <property type="component" value="Chromosome"/>
</dbReference>
<dbReference type="RefSeq" id="WP_145201683.1">
    <property type="nucleotide sequence ID" value="NZ_CP036267.1"/>
</dbReference>
<dbReference type="Pfam" id="PF07811">
    <property type="entry name" value="TadE"/>
    <property type="match status" value="1"/>
</dbReference>
<feature type="domain" description="TadE-like" evidence="1">
    <location>
        <begin position="23"/>
        <end position="59"/>
    </location>
</feature>
<reference evidence="2 3" key="1">
    <citation type="submission" date="2019-02" db="EMBL/GenBank/DDBJ databases">
        <title>Deep-cultivation of Planctomycetes and their phenomic and genomic characterization uncovers novel biology.</title>
        <authorList>
            <person name="Wiegand S."/>
            <person name="Jogler M."/>
            <person name="Boedeker C."/>
            <person name="Pinto D."/>
            <person name="Vollmers J."/>
            <person name="Rivas-Marin E."/>
            <person name="Kohn T."/>
            <person name="Peeters S.H."/>
            <person name="Heuer A."/>
            <person name="Rast P."/>
            <person name="Oberbeckmann S."/>
            <person name="Bunk B."/>
            <person name="Jeske O."/>
            <person name="Meyerdierks A."/>
            <person name="Storesund J.E."/>
            <person name="Kallscheuer N."/>
            <person name="Luecker S."/>
            <person name="Lage O.M."/>
            <person name="Pohl T."/>
            <person name="Merkel B.J."/>
            <person name="Hornburger P."/>
            <person name="Mueller R.-W."/>
            <person name="Bruemmer F."/>
            <person name="Labrenz M."/>
            <person name="Spormann A.M."/>
            <person name="Op den Camp H."/>
            <person name="Overmann J."/>
            <person name="Amann R."/>
            <person name="Jetten M.S.M."/>
            <person name="Mascher T."/>
            <person name="Medema M.H."/>
            <person name="Devos D.P."/>
            <person name="Kaster A.-K."/>
            <person name="Ovreas L."/>
            <person name="Rohde M."/>
            <person name="Galperin M.Y."/>
            <person name="Jogler C."/>
        </authorList>
    </citation>
    <scope>NUCLEOTIDE SEQUENCE [LARGE SCALE GENOMIC DNA]</scope>
    <source>
        <strain evidence="2 3">Mal48</strain>
    </source>
</reference>